<evidence type="ECO:0000256" key="2">
    <source>
        <dbReference type="SAM" id="Phobius"/>
    </source>
</evidence>
<sequence>MLEKRDWRWREKKEKRDWTAGSGYLALALIALPNYTAIPSPAELGTFQEPKVVVLKGQISSRYKQAHRSKVDSTVGTKKMIRPDTRTR</sequence>
<accession>B4II31</accession>
<dbReference type="AlphaFoldDB" id="B4II31"/>
<feature type="region of interest" description="Disordered" evidence="1">
    <location>
        <begin position="65"/>
        <end position="88"/>
    </location>
</feature>
<feature type="transmembrane region" description="Helical" evidence="2">
    <location>
        <begin position="21"/>
        <end position="38"/>
    </location>
</feature>
<keyword evidence="2" id="KW-1133">Transmembrane helix</keyword>
<evidence type="ECO:0000313" key="3">
    <source>
        <dbReference type="EMBL" id="EDW49557.1"/>
    </source>
</evidence>
<keyword evidence="2" id="KW-0812">Transmembrane</keyword>
<gene>
    <name evidence="3" type="primary">Dsec\GM16486</name>
    <name evidence="3" type="ORF">Dsec_GM16486</name>
</gene>
<evidence type="ECO:0000313" key="4">
    <source>
        <dbReference type="Proteomes" id="UP000001292"/>
    </source>
</evidence>
<reference evidence="3 4" key="1">
    <citation type="journal article" date="2007" name="Nature">
        <title>Evolution of genes and genomes on the Drosophila phylogeny.</title>
        <authorList>
            <consortium name="Drosophila 12 Genomes Consortium"/>
            <person name="Clark A.G."/>
            <person name="Eisen M.B."/>
            <person name="Smith D.R."/>
            <person name="Bergman C.M."/>
            <person name="Oliver B."/>
            <person name="Markow T.A."/>
            <person name="Kaufman T.C."/>
            <person name="Kellis M."/>
            <person name="Gelbart W."/>
            <person name="Iyer V.N."/>
            <person name="Pollard D.A."/>
            <person name="Sackton T.B."/>
            <person name="Larracuente A.M."/>
            <person name="Singh N.D."/>
            <person name="Abad J.P."/>
            <person name="Abt D.N."/>
            <person name="Adryan B."/>
            <person name="Aguade M."/>
            <person name="Akashi H."/>
            <person name="Anderson W.W."/>
            <person name="Aquadro C.F."/>
            <person name="Ardell D.H."/>
            <person name="Arguello R."/>
            <person name="Artieri C.G."/>
            <person name="Barbash D.A."/>
            <person name="Barker D."/>
            <person name="Barsanti P."/>
            <person name="Batterham P."/>
            <person name="Batzoglou S."/>
            <person name="Begun D."/>
            <person name="Bhutkar A."/>
            <person name="Blanco E."/>
            <person name="Bosak S.A."/>
            <person name="Bradley R.K."/>
            <person name="Brand A.D."/>
            <person name="Brent M.R."/>
            <person name="Brooks A.N."/>
            <person name="Brown R.H."/>
            <person name="Butlin R.K."/>
            <person name="Caggese C."/>
            <person name="Calvi B.R."/>
            <person name="Bernardo de Carvalho A."/>
            <person name="Caspi A."/>
            <person name="Castrezana S."/>
            <person name="Celniker S.E."/>
            <person name="Chang J.L."/>
            <person name="Chapple C."/>
            <person name="Chatterji S."/>
            <person name="Chinwalla A."/>
            <person name="Civetta A."/>
            <person name="Clifton S.W."/>
            <person name="Comeron J.M."/>
            <person name="Costello J.C."/>
            <person name="Coyne J.A."/>
            <person name="Daub J."/>
            <person name="David R.G."/>
            <person name="Delcher A.L."/>
            <person name="Delehaunty K."/>
            <person name="Do C.B."/>
            <person name="Ebling H."/>
            <person name="Edwards K."/>
            <person name="Eickbush T."/>
            <person name="Evans J.D."/>
            <person name="Filipski A."/>
            <person name="Findeiss S."/>
            <person name="Freyhult E."/>
            <person name="Fulton L."/>
            <person name="Fulton R."/>
            <person name="Garcia A.C."/>
            <person name="Gardiner A."/>
            <person name="Garfield D.A."/>
            <person name="Garvin B.E."/>
            <person name="Gibson G."/>
            <person name="Gilbert D."/>
            <person name="Gnerre S."/>
            <person name="Godfrey J."/>
            <person name="Good R."/>
            <person name="Gotea V."/>
            <person name="Gravely B."/>
            <person name="Greenberg A.J."/>
            <person name="Griffiths-Jones S."/>
            <person name="Gross S."/>
            <person name="Guigo R."/>
            <person name="Gustafson E.A."/>
            <person name="Haerty W."/>
            <person name="Hahn M.W."/>
            <person name="Halligan D.L."/>
            <person name="Halpern A.L."/>
            <person name="Halter G.M."/>
            <person name="Han M.V."/>
            <person name="Heger A."/>
            <person name="Hillier L."/>
            <person name="Hinrichs A.S."/>
            <person name="Holmes I."/>
            <person name="Hoskins R.A."/>
            <person name="Hubisz M.J."/>
            <person name="Hultmark D."/>
            <person name="Huntley M.A."/>
            <person name="Jaffe D.B."/>
            <person name="Jagadeeshan S."/>
            <person name="Jeck W.R."/>
            <person name="Johnson J."/>
            <person name="Jones C.D."/>
            <person name="Jordan W.C."/>
            <person name="Karpen G.H."/>
            <person name="Kataoka E."/>
            <person name="Keightley P.D."/>
            <person name="Kheradpour P."/>
            <person name="Kirkness E.F."/>
            <person name="Koerich L.B."/>
            <person name="Kristiansen K."/>
            <person name="Kudrna D."/>
            <person name="Kulathinal R.J."/>
            <person name="Kumar S."/>
            <person name="Kwok R."/>
            <person name="Lander E."/>
            <person name="Langley C.H."/>
            <person name="Lapoint R."/>
            <person name="Lazzaro B.P."/>
            <person name="Lee S.J."/>
            <person name="Levesque L."/>
            <person name="Li R."/>
            <person name="Lin C.F."/>
            <person name="Lin M.F."/>
            <person name="Lindblad-Toh K."/>
            <person name="Llopart A."/>
            <person name="Long M."/>
            <person name="Low L."/>
            <person name="Lozovsky E."/>
            <person name="Lu J."/>
            <person name="Luo M."/>
            <person name="Machado C.A."/>
            <person name="Makalowski W."/>
            <person name="Marzo M."/>
            <person name="Matsuda M."/>
            <person name="Matzkin L."/>
            <person name="McAllister B."/>
            <person name="McBride C.S."/>
            <person name="McKernan B."/>
            <person name="McKernan K."/>
            <person name="Mendez-Lago M."/>
            <person name="Minx P."/>
            <person name="Mollenhauer M.U."/>
            <person name="Montooth K."/>
            <person name="Mount S.M."/>
            <person name="Mu X."/>
            <person name="Myers E."/>
            <person name="Negre B."/>
            <person name="Newfeld S."/>
            <person name="Nielsen R."/>
            <person name="Noor M.A."/>
            <person name="O'Grady P."/>
            <person name="Pachter L."/>
            <person name="Papaceit M."/>
            <person name="Parisi M.J."/>
            <person name="Parisi M."/>
            <person name="Parts L."/>
            <person name="Pedersen J.S."/>
            <person name="Pesole G."/>
            <person name="Phillippy A.M."/>
            <person name="Ponting C.P."/>
            <person name="Pop M."/>
            <person name="Porcelli D."/>
            <person name="Powell J.R."/>
            <person name="Prohaska S."/>
            <person name="Pruitt K."/>
            <person name="Puig M."/>
            <person name="Quesneville H."/>
            <person name="Ram K.R."/>
            <person name="Rand D."/>
            <person name="Rasmussen M.D."/>
            <person name="Reed L.K."/>
            <person name="Reenan R."/>
            <person name="Reily A."/>
            <person name="Remington K.A."/>
            <person name="Rieger T.T."/>
            <person name="Ritchie M.G."/>
            <person name="Robin C."/>
            <person name="Rogers Y.H."/>
            <person name="Rohde C."/>
            <person name="Rozas J."/>
            <person name="Rubenfield M.J."/>
            <person name="Ruiz A."/>
            <person name="Russo S."/>
            <person name="Salzberg S.L."/>
            <person name="Sanchez-Gracia A."/>
            <person name="Saranga D.J."/>
            <person name="Sato H."/>
            <person name="Schaeffer S.W."/>
            <person name="Schatz M.C."/>
            <person name="Schlenke T."/>
            <person name="Schwartz R."/>
            <person name="Segarra C."/>
            <person name="Singh R.S."/>
            <person name="Sirot L."/>
            <person name="Sirota M."/>
            <person name="Sisneros N.B."/>
            <person name="Smith C.D."/>
            <person name="Smith T.F."/>
            <person name="Spieth J."/>
            <person name="Stage D.E."/>
            <person name="Stark A."/>
            <person name="Stephan W."/>
            <person name="Strausberg R.L."/>
            <person name="Strempel S."/>
            <person name="Sturgill D."/>
            <person name="Sutton G."/>
            <person name="Sutton G.G."/>
            <person name="Tao W."/>
            <person name="Teichmann S."/>
            <person name="Tobari Y.N."/>
            <person name="Tomimura Y."/>
            <person name="Tsolas J.M."/>
            <person name="Valente V.L."/>
            <person name="Venter E."/>
            <person name="Venter J.C."/>
            <person name="Vicario S."/>
            <person name="Vieira F.G."/>
            <person name="Vilella A.J."/>
            <person name="Villasante A."/>
            <person name="Walenz B."/>
            <person name="Wang J."/>
            <person name="Wasserman M."/>
            <person name="Watts T."/>
            <person name="Wilson D."/>
            <person name="Wilson R.K."/>
            <person name="Wing R.A."/>
            <person name="Wolfner M.F."/>
            <person name="Wong A."/>
            <person name="Wong G.K."/>
            <person name="Wu C.I."/>
            <person name="Wu G."/>
            <person name="Yamamoto D."/>
            <person name="Yang H.P."/>
            <person name="Yang S.P."/>
            <person name="Yorke J.A."/>
            <person name="Yoshida K."/>
            <person name="Zdobnov E."/>
            <person name="Zhang P."/>
            <person name="Zhang Y."/>
            <person name="Zimin A.V."/>
            <person name="Baldwin J."/>
            <person name="Abdouelleil A."/>
            <person name="Abdulkadir J."/>
            <person name="Abebe A."/>
            <person name="Abera B."/>
            <person name="Abreu J."/>
            <person name="Acer S.C."/>
            <person name="Aftuck L."/>
            <person name="Alexander A."/>
            <person name="An P."/>
            <person name="Anderson E."/>
            <person name="Anderson S."/>
            <person name="Arachi H."/>
            <person name="Azer M."/>
            <person name="Bachantsang P."/>
            <person name="Barry A."/>
            <person name="Bayul T."/>
            <person name="Berlin A."/>
            <person name="Bessette D."/>
            <person name="Bloom T."/>
            <person name="Blye J."/>
            <person name="Boguslavskiy L."/>
            <person name="Bonnet C."/>
            <person name="Boukhgalter B."/>
            <person name="Bourzgui I."/>
            <person name="Brown A."/>
            <person name="Cahill P."/>
            <person name="Channer S."/>
            <person name="Cheshatsang Y."/>
            <person name="Chuda L."/>
            <person name="Citroen M."/>
            <person name="Collymore A."/>
            <person name="Cooke P."/>
            <person name="Costello M."/>
            <person name="D'Aco K."/>
            <person name="Daza R."/>
            <person name="De Haan G."/>
            <person name="DeGray S."/>
            <person name="DeMaso C."/>
            <person name="Dhargay N."/>
            <person name="Dooley K."/>
            <person name="Dooley E."/>
            <person name="Doricent M."/>
            <person name="Dorje P."/>
            <person name="Dorjee K."/>
            <person name="Dupes A."/>
            <person name="Elong R."/>
            <person name="Falk J."/>
            <person name="Farina A."/>
            <person name="Faro S."/>
            <person name="Ferguson D."/>
            <person name="Fisher S."/>
            <person name="Foley C.D."/>
            <person name="Franke A."/>
            <person name="Friedrich D."/>
            <person name="Gadbois L."/>
            <person name="Gearin G."/>
            <person name="Gearin C.R."/>
            <person name="Giannoukos G."/>
            <person name="Goode T."/>
            <person name="Graham J."/>
            <person name="Grandbois E."/>
            <person name="Grewal S."/>
            <person name="Gyaltsen K."/>
            <person name="Hafez N."/>
            <person name="Hagos B."/>
            <person name="Hall J."/>
            <person name="Henson C."/>
            <person name="Hollinger A."/>
            <person name="Honan T."/>
            <person name="Huard M.D."/>
            <person name="Hughes L."/>
            <person name="Hurhula B."/>
            <person name="Husby M.E."/>
            <person name="Kamat A."/>
            <person name="Kanga B."/>
            <person name="Kashin S."/>
            <person name="Khazanovich D."/>
            <person name="Kisner P."/>
            <person name="Lance K."/>
            <person name="Lara M."/>
            <person name="Lee W."/>
            <person name="Lennon N."/>
            <person name="Letendre F."/>
            <person name="LeVine R."/>
            <person name="Lipovsky A."/>
            <person name="Liu X."/>
            <person name="Liu J."/>
            <person name="Liu S."/>
            <person name="Lokyitsang T."/>
            <person name="Lokyitsang Y."/>
            <person name="Lubonja R."/>
            <person name="Lui A."/>
            <person name="MacDonald P."/>
            <person name="Magnisalis V."/>
            <person name="Maru K."/>
            <person name="Matthews C."/>
            <person name="McCusker W."/>
            <person name="McDonough S."/>
            <person name="Mehta T."/>
            <person name="Meldrim J."/>
            <person name="Meneus L."/>
            <person name="Mihai O."/>
            <person name="Mihalev A."/>
            <person name="Mihova T."/>
            <person name="Mittelman R."/>
            <person name="Mlenga V."/>
            <person name="Montmayeur A."/>
            <person name="Mulrain L."/>
            <person name="Navidi A."/>
            <person name="Naylor J."/>
            <person name="Negash T."/>
            <person name="Nguyen T."/>
            <person name="Nguyen N."/>
            <person name="Nicol R."/>
            <person name="Norbu C."/>
            <person name="Norbu N."/>
            <person name="Novod N."/>
            <person name="O'Neill B."/>
            <person name="Osman S."/>
            <person name="Markiewicz E."/>
            <person name="Oyono O.L."/>
            <person name="Patti C."/>
            <person name="Phunkhang P."/>
            <person name="Pierre F."/>
            <person name="Priest M."/>
            <person name="Raghuraman S."/>
            <person name="Rege F."/>
            <person name="Reyes R."/>
            <person name="Rise C."/>
            <person name="Rogov P."/>
            <person name="Ross K."/>
            <person name="Ryan E."/>
            <person name="Settipalli S."/>
            <person name="Shea T."/>
            <person name="Sherpa N."/>
            <person name="Shi L."/>
            <person name="Shih D."/>
            <person name="Sparrow T."/>
            <person name="Spaulding J."/>
            <person name="Stalker J."/>
            <person name="Stange-Thomann N."/>
            <person name="Stavropoulos S."/>
            <person name="Stone C."/>
            <person name="Strader C."/>
            <person name="Tesfaye S."/>
            <person name="Thomson T."/>
            <person name="Thoulutsang Y."/>
            <person name="Thoulutsang D."/>
            <person name="Topham K."/>
            <person name="Topping I."/>
            <person name="Tsamla T."/>
            <person name="Vassiliev H."/>
            <person name="Vo A."/>
            <person name="Wangchuk T."/>
            <person name="Wangdi T."/>
            <person name="Weiand M."/>
            <person name="Wilkinson J."/>
            <person name="Wilson A."/>
            <person name="Yadav S."/>
            <person name="Young G."/>
            <person name="Yu Q."/>
            <person name="Zembek L."/>
            <person name="Zhong D."/>
            <person name="Zimmer A."/>
            <person name="Zwirko Z."/>
            <person name="Jaffe D.B."/>
            <person name="Alvarez P."/>
            <person name="Brockman W."/>
            <person name="Butler J."/>
            <person name="Chin C."/>
            <person name="Gnerre S."/>
            <person name="Grabherr M."/>
            <person name="Kleber M."/>
            <person name="Mauceli E."/>
            <person name="MacCallum I."/>
        </authorList>
    </citation>
    <scope>NUCLEOTIDE SEQUENCE [LARGE SCALE GENOMIC DNA]</scope>
    <source>
        <strain evidence="4">Rob3c / Tucson 14021-0248.25</strain>
    </source>
</reference>
<proteinExistence type="predicted"/>
<evidence type="ECO:0000256" key="1">
    <source>
        <dbReference type="SAM" id="MobiDB-lite"/>
    </source>
</evidence>
<dbReference type="EMBL" id="CH480841">
    <property type="protein sequence ID" value="EDW49557.1"/>
    <property type="molecule type" value="Genomic_DNA"/>
</dbReference>
<keyword evidence="4" id="KW-1185">Reference proteome</keyword>
<keyword evidence="2" id="KW-0472">Membrane</keyword>
<protein>
    <submittedName>
        <fullName evidence="3">GM16486</fullName>
    </submittedName>
</protein>
<dbReference type="HOGENOM" id="CLU_2471463_0_0_1"/>
<name>B4II31_DROSE</name>
<organism evidence="4">
    <name type="scientific">Drosophila sechellia</name>
    <name type="common">Fruit fly</name>
    <dbReference type="NCBI Taxonomy" id="7238"/>
    <lineage>
        <taxon>Eukaryota</taxon>
        <taxon>Metazoa</taxon>
        <taxon>Ecdysozoa</taxon>
        <taxon>Arthropoda</taxon>
        <taxon>Hexapoda</taxon>
        <taxon>Insecta</taxon>
        <taxon>Pterygota</taxon>
        <taxon>Neoptera</taxon>
        <taxon>Endopterygota</taxon>
        <taxon>Diptera</taxon>
        <taxon>Brachycera</taxon>
        <taxon>Muscomorpha</taxon>
        <taxon>Ephydroidea</taxon>
        <taxon>Drosophilidae</taxon>
        <taxon>Drosophila</taxon>
        <taxon>Sophophora</taxon>
    </lineage>
</organism>
<dbReference type="Proteomes" id="UP000001292">
    <property type="component" value="Unassembled WGS sequence"/>
</dbReference>